<evidence type="ECO:0000259" key="9">
    <source>
        <dbReference type="Pfam" id="PF07885"/>
    </source>
</evidence>
<gene>
    <name evidence="10" type="primary">Kcnk18</name>
    <name evidence="10" type="ORF">E2C01_005653</name>
</gene>
<keyword evidence="11" id="KW-1185">Reference proteome</keyword>
<evidence type="ECO:0000256" key="3">
    <source>
        <dbReference type="ARBA" id="ARBA00022692"/>
    </source>
</evidence>
<dbReference type="PANTHER" id="PTHR11003:SF334">
    <property type="entry name" value="FI03418P"/>
    <property type="match status" value="1"/>
</dbReference>
<keyword evidence="7 10" id="KW-0407">Ion channel</keyword>
<feature type="domain" description="Potassium channel" evidence="9">
    <location>
        <begin position="95"/>
        <end position="155"/>
    </location>
</feature>
<dbReference type="InterPro" id="IPR013099">
    <property type="entry name" value="K_chnl_dom"/>
</dbReference>
<dbReference type="GO" id="GO:0015271">
    <property type="term" value="F:outward rectifier potassium channel activity"/>
    <property type="evidence" value="ECO:0007669"/>
    <property type="project" value="TreeGrafter"/>
</dbReference>
<comment type="caution">
    <text evidence="10">The sequence shown here is derived from an EMBL/GenBank/DDBJ whole genome shotgun (WGS) entry which is preliminary data.</text>
</comment>
<reference evidence="10 11" key="1">
    <citation type="submission" date="2019-05" db="EMBL/GenBank/DDBJ databases">
        <title>Another draft genome of Portunus trituberculatus and its Hox gene families provides insights of decapod evolution.</title>
        <authorList>
            <person name="Jeong J.-H."/>
            <person name="Song I."/>
            <person name="Kim S."/>
            <person name="Choi T."/>
            <person name="Kim D."/>
            <person name="Ryu S."/>
            <person name="Kim W."/>
        </authorList>
    </citation>
    <scope>NUCLEOTIDE SEQUENCE [LARGE SCALE GENOMIC DNA]</scope>
    <source>
        <tissue evidence="10">Muscle</tissue>
    </source>
</reference>
<evidence type="ECO:0000256" key="6">
    <source>
        <dbReference type="ARBA" id="ARBA00023136"/>
    </source>
</evidence>
<evidence type="ECO:0000313" key="11">
    <source>
        <dbReference type="Proteomes" id="UP000324222"/>
    </source>
</evidence>
<dbReference type="PANTHER" id="PTHR11003">
    <property type="entry name" value="POTASSIUM CHANNEL, SUBFAMILY K"/>
    <property type="match status" value="1"/>
</dbReference>
<comment type="subcellular location">
    <subcellularLocation>
        <location evidence="1">Membrane</location>
        <topology evidence="1">Multi-pass membrane protein</topology>
    </subcellularLocation>
</comment>
<protein>
    <submittedName>
        <fullName evidence="10">Potassium channel subfamily K member 18</fullName>
    </submittedName>
</protein>
<sequence>MVLKGLICLYIHKNTIQNPCIFNYSLLKVVEIRPEVFQNKIPCRERVVGEVAGGGAWQVVFNSSGWHEEIQERLRRFEDDLVTAVGDQLYDQGPDEQRERWNVIGSLFYCVTVITTIGYGHISPRTRLGKMVTIFYAIIGIPLMLLCLTNIGDAMASSFRFMYRRVCCVCCSKNQEAEEESPLTNPTNR</sequence>
<proteinExistence type="predicted"/>
<name>A0A5B7CX65_PORTR</name>
<keyword evidence="3 8" id="KW-0812">Transmembrane</keyword>
<organism evidence="10 11">
    <name type="scientific">Portunus trituberculatus</name>
    <name type="common">Swimming crab</name>
    <name type="synonym">Neptunus trituberculatus</name>
    <dbReference type="NCBI Taxonomy" id="210409"/>
    <lineage>
        <taxon>Eukaryota</taxon>
        <taxon>Metazoa</taxon>
        <taxon>Ecdysozoa</taxon>
        <taxon>Arthropoda</taxon>
        <taxon>Crustacea</taxon>
        <taxon>Multicrustacea</taxon>
        <taxon>Malacostraca</taxon>
        <taxon>Eumalacostraca</taxon>
        <taxon>Eucarida</taxon>
        <taxon>Decapoda</taxon>
        <taxon>Pleocyemata</taxon>
        <taxon>Brachyura</taxon>
        <taxon>Eubrachyura</taxon>
        <taxon>Portunoidea</taxon>
        <taxon>Portunidae</taxon>
        <taxon>Portuninae</taxon>
        <taxon>Portunus</taxon>
    </lineage>
</organism>
<dbReference type="GO" id="GO:0022841">
    <property type="term" value="F:potassium ion leak channel activity"/>
    <property type="evidence" value="ECO:0007669"/>
    <property type="project" value="TreeGrafter"/>
</dbReference>
<evidence type="ECO:0000256" key="7">
    <source>
        <dbReference type="ARBA" id="ARBA00023303"/>
    </source>
</evidence>
<evidence type="ECO:0000256" key="2">
    <source>
        <dbReference type="ARBA" id="ARBA00022448"/>
    </source>
</evidence>
<dbReference type="SUPFAM" id="SSF81324">
    <property type="entry name" value="Voltage-gated potassium channels"/>
    <property type="match status" value="1"/>
</dbReference>
<evidence type="ECO:0000256" key="5">
    <source>
        <dbReference type="ARBA" id="ARBA00023065"/>
    </source>
</evidence>
<keyword evidence="4 8" id="KW-1133">Transmembrane helix</keyword>
<evidence type="ECO:0000256" key="8">
    <source>
        <dbReference type="SAM" id="Phobius"/>
    </source>
</evidence>
<evidence type="ECO:0000256" key="4">
    <source>
        <dbReference type="ARBA" id="ARBA00022989"/>
    </source>
</evidence>
<dbReference type="Pfam" id="PF07885">
    <property type="entry name" value="Ion_trans_2"/>
    <property type="match status" value="1"/>
</dbReference>
<dbReference type="OrthoDB" id="297496at2759"/>
<evidence type="ECO:0000256" key="1">
    <source>
        <dbReference type="ARBA" id="ARBA00004141"/>
    </source>
</evidence>
<feature type="transmembrane region" description="Helical" evidence="8">
    <location>
        <begin position="101"/>
        <end position="122"/>
    </location>
</feature>
<dbReference type="AlphaFoldDB" id="A0A5B7CX65"/>
<accession>A0A5B7CX65</accession>
<keyword evidence="2" id="KW-0813">Transport</keyword>
<evidence type="ECO:0000313" key="10">
    <source>
        <dbReference type="EMBL" id="MPC12936.1"/>
    </source>
</evidence>
<dbReference type="InterPro" id="IPR003280">
    <property type="entry name" value="2pore_dom_K_chnl"/>
</dbReference>
<dbReference type="EMBL" id="VSRR010000247">
    <property type="protein sequence ID" value="MPC12936.1"/>
    <property type="molecule type" value="Genomic_DNA"/>
</dbReference>
<dbReference type="GO" id="GO:0030322">
    <property type="term" value="P:stabilization of membrane potential"/>
    <property type="evidence" value="ECO:0007669"/>
    <property type="project" value="TreeGrafter"/>
</dbReference>
<dbReference type="GO" id="GO:0005886">
    <property type="term" value="C:plasma membrane"/>
    <property type="evidence" value="ECO:0007669"/>
    <property type="project" value="TreeGrafter"/>
</dbReference>
<dbReference type="Proteomes" id="UP000324222">
    <property type="component" value="Unassembled WGS sequence"/>
</dbReference>
<dbReference type="Gene3D" id="1.10.287.70">
    <property type="match status" value="1"/>
</dbReference>
<keyword evidence="6 8" id="KW-0472">Membrane</keyword>
<feature type="transmembrane region" description="Helical" evidence="8">
    <location>
        <begin position="134"/>
        <end position="156"/>
    </location>
</feature>
<keyword evidence="5" id="KW-0406">Ion transport</keyword>